<feature type="transmembrane region" description="Helical" evidence="6">
    <location>
        <begin position="401"/>
        <end position="419"/>
    </location>
</feature>
<dbReference type="AlphaFoldDB" id="A0A4Q5C4I7"/>
<dbReference type="InterPro" id="IPR050833">
    <property type="entry name" value="Poly_Biosynth_Transport"/>
</dbReference>
<keyword evidence="4 6" id="KW-1133">Transmembrane helix</keyword>
<dbReference type="Proteomes" id="UP000292665">
    <property type="component" value="Unassembled WGS sequence"/>
</dbReference>
<proteinExistence type="predicted"/>
<comment type="caution">
    <text evidence="7">The sequence shown here is derived from an EMBL/GenBank/DDBJ whole genome shotgun (WGS) entry which is preliminary data.</text>
</comment>
<evidence type="ECO:0000256" key="5">
    <source>
        <dbReference type="ARBA" id="ARBA00023136"/>
    </source>
</evidence>
<dbReference type="PANTHER" id="PTHR30250">
    <property type="entry name" value="PST FAMILY PREDICTED COLANIC ACID TRANSPORTER"/>
    <property type="match status" value="1"/>
</dbReference>
<feature type="transmembrane region" description="Helical" evidence="6">
    <location>
        <begin position="276"/>
        <end position="296"/>
    </location>
</feature>
<feature type="transmembrane region" description="Helical" evidence="6">
    <location>
        <begin position="343"/>
        <end position="365"/>
    </location>
</feature>
<sequence>MEIKNSGRTHKAITNIFYNILNQMVMLFLSFISRSVFIWGFGIEYLGINGLFADILNLLSLADLGFNTAMTYSFYKPLAEKDYEKIAGLVNFYKKVYYLIALGIAIIGIALIPFLPRLINVEYEIPHLTIYYLLSLSTVVASYLCIYKTTILMADQKGYLVTKVAIYTNFIKTILQIISIIVWKNYIIFLSVGTIITIGNNVYASRIADKTYQFINKKSTISNYEKKHIFNNLGSVFLYKVSAMLLNATDNILISILISTAMVGYYSNYLLLQTKIVAIISLVFTSMTASIGNLIVTENSEKRFKVFKCEQSISCFICGIVVPCYILLADDFIRIWLGSEYQLGFAMSCAVGLNMYLSCVMQPLWSYREATGLYRKTKWIMVICAMINIGLSIILGKTIGVIGIILASAIARIVTYVWYEPQILFREYFANSEKGYYVQLIKNIFLIIVLVVLGKQFEKVFFVSGYGTWILKASVLGAGFVLVTYLFYRNSEGVNYIRKKIKR</sequence>
<feature type="transmembrane region" description="Helical" evidence="6">
    <location>
        <begin position="316"/>
        <end position="337"/>
    </location>
</feature>
<feature type="transmembrane region" description="Helical" evidence="6">
    <location>
        <begin position="252"/>
        <end position="270"/>
    </location>
</feature>
<keyword evidence="3 6" id="KW-0812">Transmembrane</keyword>
<evidence type="ECO:0000256" key="1">
    <source>
        <dbReference type="ARBA" id="ARBA00004651"/>
    </source>
</evidence>
<dbReference type="GO" id="GO:0005886">
    <property type="term" value="C:plasma membrane"/>
    <property type="evidence" value="ECO:0007669"/>
    <property type="project" value="UniProtKB-SubCell"/>
</dbReference>
<reference evidence="7 8" key="1">
    <citation type="journal article" date="2019" name="Science, e1252229">
        <title>Invertible promoters mediate bacterial phase variation, antibiotic resistance, and host adaptation in the gut.</title>
        <authorList>
            <person name="Jiang X."/>
            <person name="Hall A.B."/>
            <person name="Arthur T.D."/>
            <person name="Plichta D.R."/>
            <person name="Covington C.T."/>
            <person name="Poyet M."/>
            <person name="Crothers J."/>
            <person name="Moses P.L."/>
            <person name="Tolonen A.C."/>
            <person name="Vlamakis H."/>
            <person name="Alm E.J."/>
            <person name="Xavier R.J."/>
        </authorList>
    </citation>
    <scope>NUCLEOTIDE SEQUENCE [LARGE SCALE GENOMIC DNA]</scope>
    <source>
        <strain evidence="8">aa_0143</strain>
    </source>
</reference>
<evidence type="ECO:0000256" key="4">
    <source>
        <dbReference type="ARBA" id="ARBA00022989"/>
    </source>
</evidence>
<feature type="transmembrane region" description="Helical" evidence="6">
    <location>
        <begin position="440"/>
        <end position="457"/>
    </location>
</feature>
<feature type="transmembrane region" description="Helical" evidence="6">
    <location>
        <begin position="159"/>
        <end position="180"/>
    </location>
</feature>
<feature type="transmembrane region" description="Helical" evidence="6">
    <location>
        <begin position="377"/>
        <end position="395"/>
    </location>
</feature>
<feature type="transmembrane region" description="Helical" evidence="6">
    <location>
        <begin position="469"/>
        <end position="488"/>
    </location>
</feature>
<dbReference type="PANTHER" id="PTHR30250:SF26">
    <property type="entry name" value="PSMA PROTEIN"/>
    <property type="match status" value="1"/>
</dbReference>
<evidence type="ECO:0000313" key="8">
    <source>
        <dbReference type="Proteomes" id="UP000292665"/>
    </source>
</evidence>
<feature type="transmembrane region" description="Helical" evidence="6">
    <location>
        <begin position="128"/>
        <end position="147"/>
    </location>
</feature>
<evidence type="ECO:0000256" key="3">
    <source>
        <dbReference type="ARBA" id="ARBA00022692"/>
    </source>
</evidence>
<feature type="transmembrane region" description="Helical" evidence="6">
    <location>
        <begin position="20"/>
        <end position="43"/>
    </location>
</feature>
<organism evidence="7 8">
    <name type="scientific">[Ruminococcus] torques</name>
    <dbReference type="NCBI Taxonomy" id="33039"/>
    <lineage>
        <taxon>Bacteria</taxon>
        <taxon>Bacillati</taxon>
        <taxon>Bacillota</taxon>
        <taxon>Clostridia</taxon>
        <taxon>Lachnospirales</taxon>
        <taxon>Lachnospiraceae</taxon>
        <taxon>Mediterraneibacter</taxon>
    </lineage>
</organism>
<evidence type="ECO:0000256" key="2">
    <source>
        <dbReference type="ARBA" id="ARBA00022475"/>
    </source>
</evidence>
<feature type="transmembrane region" description="Helical" evidence="6">
    <location>
        <begin position="186"/>
        <end position="204"/>
    </location>
</feature>
<feature type="transmembrane region" description="Helical" evidence="6">
    <location>
        <begin position="55"/>
        <end position="75"/>
    </location>
</feature>
<dbReference type="RefSeq" id="WP_129795020.1">
    <property type="nucleotide sequence ID" value="NZ_JAKNIZ010000076.1"/>
</dbReference>
<dbReference type="Pfam" id="PF13440">
    <property type="entry name" value="Polysacc_synt_3"/>
    <property type="match status" value="1"/>
</dbReference>
<comment type="subcellular location">
    <subcellularLocation>
        <location evidence="1">Cell membrane</location>
        <topology evidence="1">Multi-pass membrane protein</topology>
    </subcellularLocation>
</comment>
<evidence type="ECO:0000313" key="7">
    <source>
        <dbReference type="EMBL" id="RYS77753.1"/>
    </source>
</evidence>
<protein>
    <submittedName>
        <fullName evidence="7">Transporter</fullName>
    </submittedName>
</protein>
<keyword evidence="5 6" id="KW-0472">Membrane</keyword>
<feature type="transmembrane region" description="Helical" evidence="6">
    <location>
        <begin position="96"/>
        <end position="116"/>
    </location>
</feature>
<accession>A0A4Q5C4I7</accession>
<dbReference type="EMBL" id="RCYR01000031">
    <property type="protein sequence ID" value="RYS77753.1"/>
    <property type="molecule type" value="Genomic_DNA"/>
</dbReference>
<evidence type="ECO:0000256" key="6">
    <source>
        <dbReference type="SAM" id="Phobius"/>
    </source>
</evidence>
<name>A0A4Q5C4I7_9FIRM</name>
<keyword evidence="2" id="KW-1003">Cell membrane</keyword>
<gene>
    <name evidence="7" type="ORF">EAI93_12125</name>
</gene>